<dbReference type="Proteomes" id="UP001190700">
    <property type="component" value="Unassembled WGS sequence"/>
</dbReference>
<proteinExistence type="inferred from homology"/>
<dbReference type="AlphaFoldDB" id="A0AAE0KTV0"/>
<reference evidence="9 10" key="1">
    <citation type="journal article" date="2015" name="Genome Biol. Evol.">
        <title>Comparative Genomics of a Bacterivorous Green Alga Reveals Evolutionary Causalities and Consequences of Phago-Mixotrophic Mode of Nutrition.</title>
        <authorList>
            <person name="Burns J.A."/>
            <person name="Paasch A."/>
            <person name="Narechania A."/>
            <person name="Kim E."/>
        </authorList>
    </citation>
    <scope>NUCLEOTIDE SEQUENCE [LARGE SCALE GENOMIC DNA]</scope>
    <source>
        <strain evidence="9 10">PLY_AMNH</strain>
    </source>
</reference>
<protein>
    <submittedName>
        <fullName evidence="9">Uncharacterized protein</fullName>
    </submittedName>
</protein>
<feature type="transmembrane region" description="Helical" evidence="8">
    <location>
        <begin position="114"/>
        <end position="136"/>
    </location>
</feature>
<dbReference type="EMBL" id="LGRX02017600">
    <property type="protein sequence ID" value="KAK3260537.1"/>
    <property type="molecule type" value="Genomic_DNA"/>
</dbReference>
<keyword evidence="5" id="KW-0067">ATP-binding</keyword>
<keyword evidence="3 8" id="KW-0812">Transmembrane</keyword>
<evidence type="ECO:0000256" key="3">
    <source>
        <dbReference type="ARBA" id="ARBA00022692"/>
    </source>
</evidence>
<dbReference type="PANTHER" id="PTHR24223">
    <property type="entry name" value="ATP-BINDING CASSETTE SUB-FAMILY C"/>
    <property type="match status" value="1"/>
</dbReference>
<dbReference type="GO" id="GO:0042626">
    <property type="term" value="F:ATPase-coupled transmembrane transporter activity"/>
    <property type="evidence" value="ECO:0007669"/>
    <property type="project" value="TreeGrafter"/>
</dbReference>
<comment type="subcellular location">
    <subcellularLocation>
        <location evidence="1">Membrane</location>
        <topology evidence="1">Multi-pass membrane protein</topology>
    </subcellularLocation>
</comment>
<name>A0AAE0KTV0_9CHLO</name>
<evidence type="ECO:0000256" key="6">
    <source>
        <dbReference type="ARBA" id="ARBA00022989"/>
    </source>
</evidence>
<comment type="caution">
    <text evidence="9">The sequence shown here is derived from an EMBL/GenBank/DDBJ whole genome shotgun (WGS) entry which is preliminary data.</text>
</comment>
<feature type="transmembrane region" description="Helical" evidence="8">
    <location>
        <begin position="35"/>
        <end position="55"/>
    </location>
</feature>
<evidence type="ECO:0000256" key="2">
    <source>
        <dbReference type="ARBA" id="ARBA00009726"/>
    </source>
</evidence>
<evidence type="ECO:0000256" key="1">
    <source>
        <dbReference type="ARBA" id="ARBA00004141"/>
    </source>
</evidence>
<evidence type="ECO:0000256" key="7">
    <source>
        <dbReference type="ARBA" id="ARBA00023136"/>
    </source>
</evidence>
<sequence length="383" mass="43464">MGSSWVHDFCIVPDLSSNKWDKFPFGTYTSCFQDVAILGVVYVCMIVCVAFRVHILRRGQYETFRLVKVGVHNAQLFLSAVLSVMPLMQLGGVLESNKDHDVDSSSYFGGKAAPFKYVNTILAGCAWATVLASLIMERTHGYKKAGRWVYPFLFCFAFACHCIKLYFVVVFSNGHYDYFVYFYIVQYLSCILLVVTSAFQTPNSALVPWVSLEQLHDIAGYAPLSDSEDGPTCDKVCPEGEAGVLSRLTFSWLTPLIARGYQSALQEDDVWRLDEVDTVKHLRMLFGEAWTKHAQVEYKWKKMRLLSVLWSCFRGRIFLGFIFKNFNDASQFVGPTFLQLLIKYTESDSIPASSGYIYAFSIFVGSMIGALAEAQYFQYMMRV</sequence>
<evidence type="ECO:0000256" key="8">
    <source>
        <dbReference type="SAM" id="Phobius"/>
    </source>
</evidence>
<keyword evidence="4" id="KW-0547">Nucleotide-binding</keyword>
<feature type="transmembrane region" description="Helical" evidence="8">
    <location>
        <begin position="76"/>
        <end position="94"/>
    </location>
</feature>
<evidence type="ECO:0000313" key="9">
    <source>
        <dbReference type="EMBL" id="KAK3260537.1"/>
    </source>
</evidence>
<evidence type="ECO:0000313" key="10">
    <source>
        <dbReference type="Proteomes" id="UP001190700"/>
    </source>
</evidence>
<evidence type="ECO:0000256" key="4">
    <source>
        <dbReference type="ARBA" id="ARBA00022741"/>
    </source>
</evidence>
<feature type="transmembrane region" description="Helical" evidence="8">
    <location>
        <begin position="356"/>
        <end position="377"/>
    </location>
</feature>
<keyword evidence="6 8" id="KW-1133">Transmembrane helix</keyword>
<keyword evidence="10" id="KW-1185">Reference proteome</keyword>
<comment type="similarity">
    <text evidence="2">Belongs to the ABC transporter superfamily. ABCC family. Conjugate transporter (TC 3.A.1.208) subfamily.</text>
</comment>
<feature type="transmembrane region" description="Helical" evidence="8">
    <location>
        <begin position="178"/>
        <end position="199"/>
    </location>
</feature>
<dbReference type="InterPro" id="IPR036640">
    <property type="entry name" value="ABC1_TM_sf"/>
</dbReference>
<dbReference type="GO" id="GO:0016020">
    <property type="term" value="C:membrane"/>
    <property type="evidence" value="ECO:0007669"/>
    <property type="project" value="UniProtKB-SubCell"/>
</dbReference>
<feature type="transmembrane region" description="Helical" evidence="8">
    <location>
        <begin position="148"/>
        <end position="172"/>
    </location>
</feature>
<dbReference type="SUPFAM" id="SSF90123">
    <property type="entry name" value="ABC transporter transmembrane region"/>
    <property type="match status" value="1"/>
</dbReference>
<keyword evidence="7 8" id="KW-0472">Membrane</keyword>
<feature type="non-terminal residue" evidence="9">
    <location>
        <position position="383"/>
    </location>
</feature>
<gene>
    <name evidence="9" type="ORF">CYMTET_30507</name>
</gene>
<evidence type="ECO:0000256" key="5">
    <source>
        <dbReference type="ARBA" id="ARBA00022840"/>
    </source>
</evidence>
<accession>A0AAE0KTV0</accession>
<dbReference type="PANTHER" id="PTHR24223:SF456">
    <property type="entry name" value="MULTIDRUG RESISTANCE-ASSOCIATED PROTEIN LETHAL(2)03659"/>
    <property type="match status" value="1"/>
</dbReference>
<dbReference type="GO" id="GO:0005524">
    <property type="term" value="F:ATP binding"/>
    <property type="evidence" value="ECO:0007669"/>
    <property type="project" value="UniProtKB-KW"/>
</dbReference>
<feature type="transmembrane region" description="Helical" evidence="8">
    <location>
        <begin position="305"/>
        <end position="323"/>
    </location>
</feature>
<organism evidence="9 10">
    <name type="scientific">Cymbomonas tetramitiformis</name>
    <dbReference type="NCBI Taxonomy" id="36881"/>
    <lineage>
        <taxon>Eukaryota</taxon>
        <taxon>Viridiplantae</taxon>
        <taxon>Chlorophyta</taxon>
        <taxon>Pyramimonadophyceae</taxon>
        <taxon>Pyramimonadales</taxon>
        <taxon>Pyramimonadaceae</taxon>
        <taxon>Cymbomonas</taxon>
    </lineage>
</organism>
<dbReference type="InterPro" id="IPR050173">
    <property type="entry name" value="ABC_transporter_C-like"/>
</dbReference>